<proteinExistence type="predicted"/>
<sequence length="120" mass="13412">CFCILCIKARNGVPGSYGGSILNFLRTLHIVFHNGYTSLHSHQQCVLVSFSPHPLQHLLFLAFLIIVILKGLRWYLIVVLIFISLMISNIFSCMCLGICVSSLGKCLFRSSAHLLIRSFG</sequence>
<organism evidence="1">
    <name type="scientific">Ovis aries</name>
    <name type="common">Sheep</name>
    <dbReference type="NCBI Taxonomy" id="9940"/>
    <lineage>
        <taxon>Eukaryota</taxon>
        <taxon>Metazoa</taxon>
        <taxon>Chordata</taxon>
        <taxon>Craniata</taxon>
        <taxon>Vertebrata</taxon>
        <taxon>Euteleostomi</taxon>
        <taxon>Mammalia</taxon>
        <taxon>Eutheria</taxon>
        <taxon>Laurasiatheria</taxon>
        <taxon>Artiodactyla</taxon>
        <taxon>Ruminantia</taxon>
        <taxon>Pecora</taxon>
        <taxon>Bovidae</taxon>
        <taxon>Caprinae</taxon>
        <taxon>Ovis</taxon>
    </lineage>
</organism>
<accession>A0AC11DN04</accession>
<dbReference type="Ensembl" id="ENSOART00020046522.1">
    <property type="protein sequence ID" value="ENSOARP00020047094.1"/>
    <property type="gene ID" value="ENSOARG00020039995.1"/>
</dbReference>
<reference evidence="1" key="3">
    <citation type="submission" date="2025-09" db="UniProtKB">
        <authorList>
            <consortium name="Ensembl"/>
        </authorList>
    </citation>
    <scope>IDENTIFICATION</scope>
</reference>
<name>A0AC11DN04_SHEEP</name>
<protein>
    <submittedName>
        <fullName evidence="1">Uncharacterized protein</fullName>
    </submittedName>
</protein>
<reference evidence="1" key="2">
    <citation type="submission" date="2025-08" db="UniProtKB">
        <authorList>
            <consortium name="Ensembl"/>
        </authorList>
    </citation>
    <scope>IDENTIFICATION</scope>
</reference>
<evidence type="ECO:0000313" key="1">
    <source>
        <dbReference type="Ensembl" id="ENSOARP00020047094.1"/>
    </source>
</evidence>
<reference evidence="1" key="1">
    <citation type="submission" date="2020-11" db="EMBL/GenBank/DDBJ databases">
        <authorList>
            <person name="Davenport K.M."/>
            <person name="Bickhart D.M."/>
            <person name="Smith T.P.L."/>
            <person name="Murdoch B.M."/>
            <person name="Rosen B.D."/>
        </authorList>
    </citation>
    <scope>NUCLEOTIDE SEQUENCE [LARGE SCALE GENOMIC DNA]</scope>
    <source>
        <strain evidence="1">OAR_USU_Benz2616</strain>
    </source>
</reference>